<dbReference type="PANTHER" id="PTHR43421:SF1">
    <property type="entry name" value="METALLOPROTEASE PMBA"/>
    <property type="match status" value="1"/>
</dbReference>
<dbReference type="InterPro" id="IPR047657">
    <property type="entry name" value="PmbA"/>
</dbReference>
<dbReference type="InterPro" id="IPR045570">
    <property type="entry name" value="Metalloprtase-TldD/E_cen_dom"/>
</dbReference>
<dbReference type="SUPFAM" id="SSF111283">
    <property type="entry name" value="Putative modulator of DNA gyrase, PmbA/TldD"/>
    <property type="match status" value="1"/>
</dbReference>
<name>A0AAW9DSI6_ACIAO</name>
<dbReference type="AlphaFoldDB" id="A0AAW9DSI6"/>
<gene>
    <name evidence="5" type="ORF">SIL87_10865</name>
</gene>
<evidence type="ECO:0000313" key="6">
    <source>
        <dbReference type="Proteomes" id="UP001279553"/>
    </source>
</evidence>
<comment type="caution">
    <text evidence="5">The sequence shown here is derived from an EMBL/GenBank/DDBJ whole genome shotgun (WGS) entry which is preliminary data.</text>
</comment>
<dbReference type="InterPro" id="IPR045569">
    <property type="entry name" value="Metalloprtase-TldD/E_C"/>
</dbReference>
<dbReference type="Pfam" id="PF19289">
    <property type="entry name" value="PmbA_TldD_3rd"/>
    <property type="match status" value="1"/>
</dbReference>
<dbReference type="EMBL" id="JAWXYB010000018">
    <property type="protein sequence ID" value="MDX5931267.1"/>
    <property type="molecule type" value="Genomic_DNA"/>
</dbReference>
<keyword evidence="6" id="KW-1185">Reference proteome</keyword>
<feature type="domain" description="Metalloprotease TldD/E central" evidence="4">
    <location>
        <begin position="115"/>
        <end position="218"/>
    </location>
</feature>
<dbReference type="Pfam" id="PF19290">
    <property type="entry name" value="PmbA_TldD_2nd"/>
    <property type="match status" value="1"/>
</dbReference>
<dbReference type="GO" id="GO:0006508">
    <property type="term" value="P:proteolysis"/>
    <property type="evidence" value="ECO:0007669"/>
    <property type="project" value="InterPro"/>
</dbReference>
<evidence type="ECO:0000313" key="5">
    <source>
        <dbReference type="EMBL" id="MDX5931267.1"/>
    </source>
</evidence>
<reference evidence="5 6" key="1">
    <citation type="submission" date="2023-11" db="EMBL/GenBank/DDBJ databases">
        <title>MicrobeMod: A computational toolkit for identifying prokaryotic methylation and restriction-modification with nanopore sequencing.</title>
        <authorList>
            <person name="Crits-Christoph A."/>
            <person name="Kang S.C."/>
            <person name="Lee H."/>
            <person name="Ostrov N."/>
        </authorList>
    </citation>
    <scope>NUCLEOTIDE SEQUENCE [LARGE SCALE GENOMIC DNA]</scope>
    <source>
        <strain evidence="5 6">DSMZ 700</strain>
    </source>
</reference>
<evidence type="ECO:0000259" key="3">
    <source>
        <dbReference type="Pfam" id="PF19289"/>
    </source>
</evidence>
<sequence>MSNLDHLAGLLAAARRAGADQADALLASGTSVSVGRRMGKIEEIERAETNNIGLRVFVGKRSAIVSTGAVDPASFDRLAEQAVAMANVVPEDQFADIPDAPPPEDAGVLDMDDPVEPGTDILMARAAAAEEAALAFPGITNSGGSGASWSRSHVALATSRGFAGAYSRSGHSVSVSPIAGKGVAMQRDYEYASAVHGNDLDDPAMLGRIAAERAVSRLNPGRPATAKLPVVYHPRVAGSLLGHFTGAINGSGIARGTSFLKDAMGKPVFASGISIIDDPKRVRGMRSRAFDGEGQRVERRALIEDGVLTTWLLDSRSAAQLGLKTTGHASRGTSGPPSPAASNLYIEPGAHSAEALIADIKLGLYVLELIGMGVNGITGDYSRGAAGFMIRDGKIAEPVAEITIAGNLREMFMHLTPANDLEFKRGTDAPTLRVEGMTMAGG</sequence>
<evidence type="ECO:0000259" key="4">
    <source>
        <dbReference type="Pfam" id="PF19290"/>
    </source>
</evidence>
<dbReference type="RefSeq" id="WP_319614191.1">
    <property type="nucleotide sequence ID" value="NZ_JAWXYB010000018.1"/>
</dbReference>
<dbReference type="GO" id="GO:0008237">
    <property type="term" value="F:metallopeptidase activity"/>
    <property type="evidence" value="ECO:0007669"/>
    <property type="project" value="InterPro"/>
</dbReference>
<proteinExistence type="inferred from homology"/>
<dbReference type="Proteomes" id="UP001279553">
    <property type="component" value="Unassembled WGS sequence"/>
</dbReference>
<protein>
    <submittedName>
        <fullName evidence="5">TldD/PmbA family protein</fullName>
    </submittedName>
</protein>
<dbReference type="Pfam" id="PF01523">
    <property type="entry name" value="PmbA_TldD_1st"/>
    <property type="match status" value="1"/>
</dbReference>
<dbReference type="InterPro" id="IPR036059">
    <property type="entry name" value="TldD/PmbA_sf"/>
</dbReference>
<dbReference type="PANTHER" id="PTHR43421">
    <property type="entry name" value="METALLOPROTEASE PMBA"/>
    <property type="match status" value="1"/>
</dbReference>
<feature type="domain" description="Metalloprotease TldD/E N-terminal" evidence="2">
    <location>
        <begin position="22"/>
        <end position="86"/>
    </location>
</feature>
<evidence type="ECO:0000256" key="1">
    <source>
        <dbReference type="ARBA" id="ARBA00005836"/>
    </source>
</evidence>
<feature type="domain" description="Metalloprotease TldD/E C-terminal" evidence="3">
    <location>
        <begin position="226"/>
        <end position="441"/>
    </location>
</feature>
<accession>A0AAW9DSI6</accession>
<dbReference type="GO" id="GO:0005829">
    <property type="term" value="C:cytosol"/>
    <property type="evidence" value="ECO:0007669"/>
    <property type="project" value="TreeGrafter"/>
</dbReference>
<dbReference type="Gene3D" id="3.30.2290.10">
    <property type="entry name" value="PmbA/TldD superfamily"/>
    <property type="match status" value="1"/>
</dbReference>
<organism evidence="5 6">
    <name type="scientific">Acidiphilium acidophilum</name>
    <name type="common">Thiobacillus acidophilus</name>
    <dbReference type="NCBI Taxonomy" id="76588"/>
    <lineage>
        <taxon>Bacteria</taxon>
        <taxon>Pseudomonadati</taxon>
        <taxon>Pseudomonadota</taxon>
        <taxon>Alphaproteobacteria</taxon>
        <taxon>Acetobacterales</taxon>
        <taxon>Acidocellaceae</taxon>
        <taxon>Acidiphilium</taxon>
    </lineage>
</organism>
<comment type="similarity">
    <text evidence="1">Belongs to the peptidase U62 family.</text>
</comment>
<dbReference type="InterPro" id="IPR002510">
    <property type="entry name" value="Metalloprtase-TldD/E_N"/>
</dbReference>
<evidence type="ECO:0000259" key="2">
    <source>
        <dbReference type="Pfam" id="PF01523"/>
    </source>
</evidence>
<dbReference type="InterPro" id="IPR035068">
    <property type="entry name" value="TldD/PmbA_N"/>
</dbReference>